<feature type="domain" description="Calcineurin-like phosphoesterase" evidence="2">
    <location>
        <begin position="154"/>
        <end position="312"/>
    </location>
</feature>
<dbReference type="EMBL" id="CYYU01000011">
    <property type="protein sequence ID" value="CUN89152.1"/>
    <property type="molecule type" value="Genomic_DNA"/>
</dbReference>
<dbReference type="Gene3D" id="3.60.21.10">
    <property type="match status" value="1"/>
</dbReference>
<dbReference type="eggNOG" id="COG1408">
    <property type="taxonomic scope" value="Bacteria"/>
</dbReference>
<keyword evidence="3" id="KW-0378">Hydrolase</keyword>
<accession>A0A174AKP4</accession>
<organism evidence="3 4">
    <name type="scientific">Mitsuokella jalaludinii</name>
    <dbReference type="NCBI Taxonomy" id="187979"/>
    <lineage>
        <taxon>Bacteria</taxon>
        <taxon>Bacillati</taxon>
        <taxon>Bacillota</taxon>
        <taxon>Negativicutes</taxon>
        <taxon>Selenomonadales</taxon>
        <taxon>Selenomonadaceae</taxon>
        <taxon>Mitsuokella</taxon>
    </lineage>
</organism>
<feature type="transmembrane region" description="Helical" evidence="1">
    <location>
        <begin position="111"/>
        <end position="131"/>
    </location>
</feature>
<dbReference type="InterPro" id="IPR051158">
    <property type="entry name" value="Metallophosphoesterase_sf"/>
</dbReference>
<feature type="transmembrane region" description="Helical" evidence="1">
    <location>
        <begin position="7"/>
        <end position="25"/>
    </location>
</feature>
<evidence type="ECO:0000259" key="2">
    <source>
        <dbReference type="Pfam" id="PF00149"/>
    </source>
</evidence>
<keyword evidence="1" id="KW-0472">Membrane</keyword>
<dbReference type="RefSeq" id="WP_148485475.1">
    <property type="nucleotide sequence ID" value="NZ_CABIWZ010000011.1"/>
</dbReference>
<dbReference type="Pfam" id="PF00149">
    <property type="entry name" value="Metallophos"/>
    <property type="match status" value="1"/>
</dbReference>
<dbReference type="SUPFAM" id="SSF56300">
    <property type="entry name" value="Metallo-dependent phosphatases"/>
    <property type="match status" value="1"/>
</dbReference>
<dbReference type="OrthoDB" id="9780884at2"/>
<name>A0A174AKP4_9FIRM</name>
<dbReference type="InterPro" id="IPR004843">
    <property type="entry name" value="Calcineurin-like_PHP"/>
</dbReference>
<dbReference type="PANTHER" id="PTHR31302">
    <property type="entry name" value="TRANSMEMBRANE PROTEIN WITH METALLOPHOSPHOESTERASE DOMAIN-RELATED"/>
    <property type="match status" value="1"/>
</dbReference>
<dbReference type="Proteomes" id="UP000095546">
    <property type="component" value="Unassembled WGS sequence"/>
</dbReference>
<keyword evidence="1" id="KW-1133">Transmembrane helix</keyword>
<evidence type="ECO:0000313" key="3">
    <source>
        <dbReference type="EMBL" id="CUN89152.1"/>
    </source>
</evidence>
<dbReference type="STRING" id="187979.ERS852385_01621"/>
<dbReference type="InterPro" id="IPR029052">
    <property type="entry name" value="Metallo-depent_PP-like"/>
</dbReference>
<evidence type="ECO:0000256" key="1">
    <source>
        <dbReference type="SAM" id="Phobius"/>
    </source>
</evidence>
<reference evidence="3 4" key="1">
    <citation type="submission" date="2015-09" db="EMBL/GenBank/DDBJ databases">
        <authorList>
            <consortium name="Pathogen Informatics"/>
        </authorList>
    </citation>
    <scope>NUCLEOTIDE SEQUENCE [LARGE SCALE GENOMIC DNA]</scope>
    <source>
        <strain evidence="3 4">2789STDY5608828</strain>
    </source>
</reference>
<keyword evidence="4" id="KW-1185">Reference proteome</keyword>
<protein>
    <submittedName>
        <fullName evidence="3">Uncharacterized metallophosphoesterase Cj0846</fullName>
        <ecNumber evidence="3">3.1.-.-</ecNumber>
    </submittedName>
</protein>
<evidence type="ECO:0000313" key="4">
    <source>
        <dbReference type="Proteomes" id="UP000095546"/>
    </source>
</evidence>
<sequence>MKHRYTFYWILWGLGEISGLGQWLLLRWGLPVPEHGLLLIFLLLPFIYLIPNILGNHLPLRVTRLLARIGGYWFIYGYYMTLLLLPAFVVWLVCLAQPFGLGLDWWHTVFAVYYGRASLLGLAALLAVGSWRARHPVVRRIEMETEKPIERPFSVAFASDIHLGAVLGRLFAAELRRDMMNLQPDLILFGGDIIDGNLGYVLRDKSFKGFAGLKAPWGVYAVFGNHDTYGMNLGKEQKRLKQNGVRCLRGGTVHLVAGVSLVGMEDYMIAPHAQFPQAEPDAFTIAMEHEPLRIEQAASRGMDLYFAGHTHAGQFWPNRFVTRRIFALDYGAKRFGHLLAIVSSGYGAWGQLFHLGPAPEIVLVNVKPTRKV</sequence>
<dbReference type="EC" id="3.1.-.-" evidence="3"/>
<gene>
    <name evidence="3" type="ORF">ERS852385_01621</name>
</gene>
<feature type="transmembrane region" description="Helical" evidence="1">
    <location>
        <begin position="37"/>
        <end position="55"/>
    </location>
</feature>
<proteinExistence type="predicted"/>
<feature type="transmembrane region" description="Helical" evidence="1">
    <location>
        <begin position="76"/>
        <end position="99"/>
    </location>
</feature>
<dbReference type="PANTHER" id="PTHR31302:SF0">
    <property type="entry name" value="TRANSMEMBRANE PROTEIN WITH METALLOPHOSPHOESTERASE DOMAIN"/>
    <property type="match status" value="1"/>
</dbReference>
<dbReference type="GO" id="GO:0016787">
    <property type="term" value="F:hydrolase activity"/>
    <property type="evidence" value="ECO:0007669"/>
    <property type="project" value="UniProtKB-KW"/>
</dbReference>
<dbReference type="AlphaFoldDB" id="A0A174AKP4"/>
<keyword evidence="1" id="KW-0812">Transmembrane</keyword>